<evidence type="ECO:0000256" key="2">
    <source>
        <dbReference type="ARBA" id="ARBA00008664"/>
    </source>
</evidence>
<evidence type="ECO:0000259" key="8">
    <source>
        <dbReference type="PROSITE" id="PS50035"/>
    </source>
</evidence>
<gene>
    <name evidence="9" type="ORF">GCM10008986_13440</name>
</gene>
<comment type="caution">
    <text evidence="9">The sequence shown here is derived from an EMBL/GenBank/DDBJ whole genome shotgun (WGS) entry which is preliminary data.</text>
</comment>
<evidence type="ECO:0000256" key="3">
    <source>
        <dbReference type="ARBA" id="ARBA00012027"/>
    </source>
</evidence>
<keyword evidence="7" id="KW-1133">Transmembrane helix</keyword>
<evidence type="ECO:0000256" key="5">
    <source>
        <dbReference type="ARBA" id="ARBA00022963"/>
    </source>
</evidence>
<protein>
    <recommendedName>
        <fullName evidence="3">phospholipase D</fullName>
        <ecNumber evidence="3">3.1.4.4</ecNumber>
    </recommendedName>
</protein>
<dbReference type="Gene3D" id="3.30.870.10">
    <property type="entry name" value="Endonuclease Chain A"/>
    <property type="match status" value="1"/>
</dbReference>
<evidence type="ECO:0000313" key="9">
    <source>
        <dbReference type="EMBL" id="GAA0488990.1"/>
    </source>
</evidence>
<feature type="domain" description="PLD phosphodiesterase" evidence="8">
    <location>
        <begin position="128"/>
        <end position="155"/>
    </location>
</feature>
<accession>A0ABN1B2N8</accession>
<keyword evidence="6" id="KW-0443">Lipid metabolism</keyword>
<evidence type="ECO:0000256" key="7">
    <source>
        <dbReference type="SAM" id="Phobius"/>
    </source>
</evidence>
<name>A0ABN1B2N8_9BACI</name>
<evidence type="ECO:0000256" key="4">
    <source>
        <dbReference type="ARBA" id="ARBA00022801"/>
    </source>
</evidence>
<dbReference type="Pfam" id="PF13091">
    <property type="entry name" value="PLDc_2"/>
    <property type="match status" value="1"/>
</dbReference>
<dbReference type="RefSeq" id="WP_343839067.1">
    <property type="nucleotide sequence ID" value="NZ_BAAADO010000003.1"/>
</dbReference>
<dbReference type="PANTHER" id="PTHR43856:SF1">
    <property type="entry name" value="MITOCHONDRIAL CARDIOLIPIN HYDROLASE"/>
    <property type="match status" value="1"/>
</dbReference>
<evidence type="ECO:0000313" key="10">
    <source>
        <dbReference type="Proteomes" id="UP001500880"/>
    </source>
</evidence>
<keyword evidence="4" id="KW-0378">Hydrolase</keyword>
<dbReference type="InterPro" id="IPR001736">
    <property type="entry name" value="PLipase_D/transphosphatidylase"/>
</dbReference>
<keyword evidence="10" id="KW-1185">Reference proteome</keyword>
<dbReference type="PANTHER" id="PTHR43856">
    <property type="entry name" value="CARDIOLIPIN HYDROLASE"/>
    <property type="match status" value="1"/>
</dbReference>
<dbReference type="SUPFAM" id="SSF56024">
    <property type="entry name" value="Phospholipase D/nuclease"/>
    <property type="match status" value="1"/>
</dbReference>
<evidence type="ECO:0000256" key="6">
    <source>
        <dbReference type="ARBA" id="ARBA00023098"/>
    </source>
</evidence>
<dbReference type="EC" id="3.1.4.4" evidence="3"/>
<dbReference type="InterPro" id="IPR051406">
    <property type="entry name" value="PLD_domain"/>
</dbReference>
<dbReference type="EMBL" id="BAAADO010000003">
    <property type="protein sequence ID" value="GAA0488990.1"/>
    <property type="molecule type" value="Genomic_DNA"/>
</dbReference>
<keyword evidence="7" id="KW-0472">Membrane</keyword>
<keyword evidence="5" id="KW-0442">Lipid degradation</keyword>
<organism evidence="9 10">
    <name type="scientific">Salinibacillus aidingensis</name>
    <dbReference type="NCBI Taxonomy" id="237684"/>
    <lineage>
        <taxon>Bacteria</taxon>
        <taxon>Bacillati</taxon>
        <taxon>Bacillota</taxon>
        <taxon>Bacilli</taxon>
        <taxon>Bacillales</taxon>
        <taxon>Bacillaceae</taxon>
        <taxon>Salinibacillus</taxon>
    </lineage>
</organism>
<evidence type="ECO:0000256" key="1">
    <source>
        <dbReference type="ARBA" id="ARBA00000798"/>
    </source>
</evidence>
<comment type="similarity">
    <text evidence="2">Belongs to the phospholipase D family.</text>
</comment>
<dbReference type="InterPro" id="IPR025202">
    <property type="entry name" value="PLD-like_dom"/>
</dbReference>
<reference evidence="9 10" key="1">
    <citation type="journal article" date="2019" name="Int. J. Syst. Evol. Microbiol.">
        <title>The Global Catalogue of Microorganisms (GCM) 10K type strain sequencing project: providing services to taxonomists for standard genome sequencing and annotation.</title>
        <authorList>
            <consortium name="The Broad Institute Genomics Platform"/>
            <consortium name="The Broad Institute Genome Sequencing Center for Infectious Disease"/>
            <person name="Wu L."/>
            <person name="Ma J."/>
        </authorList>
    </citation>
    <scope>NUCLEOTIDE SEQUENCE [LARGE SCALE GENOMIC DNA]</scope>
    <source>
        <strain evidence="9 10">JCM 12389</strain>
    </source>
</reference>
<proteinExistence type="inferred from homology"/>
<feature type="transmembrane region" description="Helical" evidence="7">
    <location>
        <begin position="7"/>
        <end position="28"/>
    </location>
</feature>
<keyword evidence="7" id="KW-0812">Transmembrane</keyword>
<sequence>MSFNSRTLLYFWSIVSLLLNLLLINHFLTSNSTSFIVDEDDIGIDFAFSGMENNPKTLLLDTINKAEETLDIAMYNFEDTDIAEAILEAKDRGVTVRLFTDEDKAKTDNNAAILDAFTKNGIEAKVNTAQKMHLKMVIIDNEQVVTGSYNFTEESAYENQEQLLTLINEEISRQWTDIYDELWGSRIMKNGMISII</sequence>
<dbReference type="Proteomes" id="UP001500880">
    <property type="component" value="Unassembled WGS sequence"/>
</dbReference>
<comment type="catalytic activity">
    <reaction evidence="1">
        <text>a 1,2-diacyl-sn-glycero-3-phosphocholine + H2O = a 1,2-diacyl-sn-glycero-3-phosphate + choline + H(+)</text>
        <dbReference type="Rhea" id="RHEA:14445"/>
        <dbReference type="ChEBI" id="CHEBI:15354"/>
        <dbReference type="ChEBI" id="CHEBI:15377"/>
        <dbReference type="ChEBI" id="CHEBI:15378"/>
        <dbReference type="ChEBI" id="CHEBI:57643"/>
        <dbReference type="ChEBI" id="CHEBI:58608"/>
        <dbReference type="EC" id="3.1.4.4"/>
    </reaction>
</comment>
<dbReference type="PROSITE" id="PS50035">
    <property type="entry name" value="PLD"/>
    <property type="match status" value="1"/>
</dbReference>